<dbReference type="InterPro" id="IPR036164">
    <property type="entry name" value="bL21-like_sf"/>
</dbReference>
<evidence type="ECO:0000313" key="9">
    <source>
        <dbReference type="EMBL" id="OOY36079.1"/>
    </source>
</evidence>
<dbReference type="InterPro" id="IPR001787">
    <property type="entry name" value="Ribosomal_bL21"/>
</dbReference>
<reference evidence="8 10" key="1">
    <citation type="journal article" date="2014" name="BMC Genomics">
        <title>The genome of the intracellular bacterium of the coastal bivalve, Solemya velum: a blueprint for thriving in and out of symbiosis.</title>
        <authorList>
            <person name="Dmytrenko O."/>
            <person name="Russell S.L."/>
            <person name="Loo W.T."/>
            <person name="Fontanez K.M."/>
            <person name="Liao L."/>
            <person name="Roeselers G."/>
            <person name="Sharma R."/>
            <person name="Stewart F.J."/>
            <person name="Newton I.L."/>
            <person name="Woyke T."/>
            <person name="Wu D."/>
            <person name="Lang J.M."/>
            <person name="Eisen J.A."/>
            <person name="Cavanaugh C.M."/>
        </authorList>
    </citation>
    <scope>NUCLEOTIDE SEQUENCE [LARGE SCALE GENOMIC DNA]</scope>
    <source>
        <strain evidence="8 10">WH</strain>
    </source>
</reference>
<evidence type="ECO:0000313" key="8">
    <source>
        <dbReference type="EMBL" id="KHF24181.1"/>
    </source>
</evidence>
<proteinExistence type="inferred from homology"/>
<evidence type="ECO:0000313" key="10">
    <source>
        <dbReference type="Proteomes" id="UP000030856"/>
    </source>
</evidence>
<comment type="similarity">
    <text evidence="1 6 7">Belongs to the bacterial ribosomal protein bL21 family.</text>
</comment>
<comment type="subunit">
    <text evidence="6">Part of the 50S ribosomal subunit. Contacts protein L20.</text>
</comment>
<gene>
    <name evidence="6" type="primary">rplU</name>
    <name evidence="9" type="ORF">BOV88_00245</name>
    <name evidence="8" type="ORF">JV46_26320</name>
</gene>
<dbReference type="HAMAP" id="MF_01363">
    <property type="entry name" value="Ribosomal_bL21"/>
    <property type="match status" value="1"/>
</dbReference>
<dbReference type="AlphaFoldDB" id="A0A0B0H9N7"/>
<dbReference type="RefSeq" id="WP_043118234.1">
    <property type="nucleotide sequence ID" value="NZ_JRAA01000003.1"/>
</dbReference>
<dbReference type="GO" id="GO:0005737">
    <property type="term" value="C:cytoplasm"/>
    <property type="evidence" value="ECO:0007669"/>
    <property type="project" value="UniProtKB-ARBA"/>
</dbReference>
<organism evidence="8 10">
    <name type="scientific">Solemya velum gill symbiont</name>
    <dbReference type="NCBI Taxonomy" id="2340"/>
    <lineage>
        <taxon>Bacteria</taxon>
        <taxon>Pseudomonadati</taxon>
        <taxon>Pseudomonadota</taxon>
        <taxon>Gammaproteobacteria</taxon>
        <taxon>sulfur-oxidizing symbionts</taxon>
    </lineage>
</organism>
<evidence type="ECO:0000256" key="1">
    <source>
        <dbReference type="ARBA" id="ARBA00008563"/>
    </source>
</evidence>
<dbReference type="SUPFAM" id="SSF141091">
    <property type="entry name" value="L21p-like"/>
    <property type="match status" value="1"/>
</dbReference>
<reference evidence="9 11" key="2">
    <citation type="submission" date="2016-11" db="EMBL/GenBank/DDBJ databases">
        <title>Mixed transmission modes and dynamic genome evolution in an obligate animal-bacterial symbiosis.</title>
        <authorList>
            <person name="Russell S.L."/>
            <person name="Corbett-Detig R.B."/>
            <person name="Cavanaugh C.M."/>
        </authorList>
    </citation>
    <scope>NUCLEOTIDE SEQUENCE [LARGE SCALE GENOMIC DNA]</scope>
    <source>
        <strain evidence="9">MA-KB16</strain>
    </source>
</reference>
<dbReference type="PROSITE" id="PS01169">
    <property type="entry name" value="RIBOSOMAL_L21"/>
    <property type="match status" value="1"/>
</dbReference>
<dbReference type="InterPro" id="IPR028909">
    <property type="entry name" value="bL21-like"/>
</dbReference>
<evidence type="ECO:0000256" key="2">
    <source>
        <dbReference type="ARBA" id="ARBA00022730"/>
    </source>
</evidence>
<sequence>MYAVIQTGGKQYRVSEGATLRVEKIKADEGASIEIDKVLMVGEGDSVKIGSPYVDGGKVTATVKAHGRGKKVNIIKFKRRKHHMKRQGHRQSYTELEITGIAG</sequence>
<dbReference type="EMBL" id="MPNX01000001">
    <property type="protein sequence ID" value="OOY36079.1"/>
    <property type="molecule type" value="Genomic_DNA"/>
</dbReference>
<dbReference type="GO" id="GO:1990904">
    <property type="term" value="C:ribonucleoprotein complex"/>
    <property type="evidence" value="ECO:0007669"/>
    <property type="project" value="UniProtKB-KW"/>
</dbReference>
<dbReference type="GeneID" id="86990501"/>
<dbReference type="EMBL" id="JRAA01000003">
    <property type="protein sequence ID" value="KHF24181.1"/>
    <property type="molecule type" value="Genomic_DNA"/>
</dbReference>
<protein>
    <recommendedName>
        <fullName evidence="6">Large ribosomal subunit protein bL21</fullName>
    </recommendedName>
</protein>
<name>A0A0B0H9N7_SOVGS</name>
<keyword evidence="4 6" id="KW-0689">Ribosomal protein</keyword>
<evidence type="ECO:0000256" key="7">
    <source>
        <dbReference type="RuleBase" id="RU000562"/>
    </source>
</evidence>
<dbReference type="PANTHER" id="PTHR21349">
    <property type="entry name" value="50S RIBOSOMAL PROTEIN L21"/>
    <property type="match status" value="1"/>
</dbReference>
<keyword evidence="10" id="KW-1185">Reference proteome</keyword>
<dbReference type="GO" id="GO:0003735">
    <property type="term" value="F:structural constituent of ribosome"/>
    <property type="evidence" value="ECO:0007669"/>
    <property type="project" value="InterPro"/>
</dbReference>
<dbReference type="GO" id="GO:0019843">
    <property type="term" value="F:rRNA binding"/>
    <property type="evidence" value="ECO:0007669"/>
    <property type="project" value="UniProtKB-UniRule"/>
</dbReference>
<keyword evidence="3 6" id="KW-0694">RNA-binding</keyword>
<evidence type="ECO:0000256" key="4">
    <source>
        <dbReference type="ARBA" id="ARBA00022980"/>
    </source>
</evidence>
<evidence type="ECO:0000313" key="11">
    <source>
        <dbReference type="Proteomes" id="UP000190962"/>
    </source>
</evidence>
<dbReference type="PATRIC" id="fig|2340.3.peg.2260"/>
<dbReference type="Proteomes" id="UP000030856">
    <property type="component" value="Unassembled WGS sequence"/>
</dbReference>
<comment type="caution">
    <text evidence="8">The sequence shown here is derived from an EMBL/GenBank/DDBJ whole genome shotgun (WGS) entry which is preliminary data.</text>
</comment>
<dbReference type="Proteomes" id="UP000190962">
    <property type="component" value="Unassembled WGS sequence"/>
</dbReference>
<accession>A0A0B0H9N7</accession>
<dbReference type="OrthoDB" id="9813334at2"/>
<keyword evidence="2 6" id="KW-0699">rRNA-binding</keyword>
<evidence type="ECO:0000256" key="6">
    <source>
        <dbReference type="HAMAP-Rule" id="MF_01363"/>
    </source>
</evidence>
<dbReference type="GO" id="GO:0006412">
    <property type="term" value="P:translation"/>
    <property type="evidence" value="ECO:0007669"/>
    <property type="project" value="UniProtKB-UniRule"/>
</dbReference>
<comment type="function">
    <text evidence="6 7">This protein binds to 23S rRNA in the presence of protein L20.</text>
</comment>
<keyword evidence="5 6" id="KW-0687">Ribonucleoprotein</keyword>
<dbReference type="NCBIfam" id="TIGR00061">
    <property type="entry name" value="L21"/>
    <property type="match status" value="1"/>
</dbReference>
<dbReference type="STRING" id="2340.JV46_26320"/>
<evidence type="ECO:0000256" key="5">
    <source>
        <dbReference type="ARBA" id="ARBA00023274"/>
    </source>
</evidence>
<evidence type="ECO:0000256" key="3">
    <source>
        <dbReference type="ARBA" id="ARBA00022884"/>
    </source>
</evidence>
<dbReference type="eggNOG" id="COG0261">
    <property type="taxonomic scope" value="Bacteria"/>
</dbReference>
<dbReference type="GO" id="GO:0005840">
    <property type="term" value="C:ribosome"/>
    <property type="evidence" value="ECO:0007669"/>
    <property type="project" value="UniProtKB-KW"/>
</dbReference>
<dbReference type="InterPro" id="IPR018258">
    <property type="entry name" value="Ribosomal_bL21_CS"/>
</dbReference>
<dbReference type="PANTHER" id="PTHR21349:SF0">
    <property type="entry name" value="LARGE RIBOSOMAL SUBUNIT PROTEIN BL21M"/>
    <property type="match status" value="1"/>
</dbReference>
<dbReference type="Pfam" id="PF00829">
    <property type="entry name" value="Ribosomal_L21p"/>
    <property type="match status" value="1"/>
</dbReference>